<dbReference type="InterPro" id="IPR024072">
    <property type="entry name" value="DHFR-like_dom_sf"/>
</dbReference>
<dbReference type="Gene3D" id="3.40.430.10">
    <property type="entry name" value="Dihydrofolate Reductase, subunit A"/>
    <property type="match status" value="1"/>
</dbReference>
<dbReference type="SUPFAM" id="SSF53597">
    <property type="entry name" value="Dihydrofolate reductase-like"/>
    <property type="match status" value="1"/>
</dbReference>
<dbReference type="EMBL" id="QWGR01000006">
    <property type="protein sequence ID" value="RIJ47906.1"/>
    <property type="molecule type" value="Genomic_DNA"/>
</dbReference>
<evidence type="ECO:0000259" key="1">
    <source>
        <dbReference type="Pfam" id="PF01872"/>
    </source>
</evidence>
<gene>
    <name evidence="2" type="ORF">D1614_12325</name>
</gene>
<dbReference type="GO" id="GO:0009231">
    <property type="term" value="P:riboflavin biosynthetic process"/>
    <property type="evidence" value="ECO:0007669"/>
    <property type="project" value="InterPro"/>
</dbReference>
<dbReference type="InterPro" id="IPR002734">
    <property type="entry name" value="RibDG_C"/>
</dbReference>
<dbReference type="PANTHER" id="PTHR38011">
    <property type="entry name" value="DIHYDROFOLATE REDUCTASE FAMILY PROTEIN (AFU_ORTHOLOGUE AFUA_8G06820)"/>
    <property type="match status" value="1"/>
</dbReference>
<dbReference type="GO" id="GO:0008703">
    <property type="term" value="F:5-amino-6-(5-phosphoribosylamino)uracil reductase activity"/>
    <property type="evidence" value="ECO:0007669"/>
    <property type="project" value="InterPro"/>
</dbReference>
<feature type="domain" description="Bacterial bifunctional deaminase-reductase C-terminal" evidence="1">
    <location>
        <begin position="4"/>
        <end position="163"/>
    </location>
</feature>
<name>A0A399SV48_9BACT</name>
<comment type="caution">
    <text evidence="2">The sequence shown here is derived from an EMBL/GenBank/DDBJ whole genome shotgun (WGS) entry which is preliminary data.</text>
</comment>
<dbReference type="RefSeq" id="WP_119438252.1">
    <property type="nucleotide sequence ID" value="NZ_QWGR01000006.1"/>
</dbReference>
<dbReference type="InterPro" id="IPR050765">
    <property type="entry name" value="Riboflavin_Biosynth_HTPR"/>
</dbReference>
<keyword evidence="3" id="KW-1185">Reference proteome</keyword>
<dbReference type="Proteomes" id="UP000265926">
    <property type="component" value="Unassembled WGS sequence"/>
</dbReference>
<sequence length="177" mass="19873">MNYVFIAQSIDGYIADKDGGIKWLESVPNPDQIDMGYKAFMERVDAIVMGRATFETVLGFGIPWPYEKPVFVLSNSLKTIPDTLQEEVELMAGSPEEICAALQDRGYENLYIDGGKTIQYFLAEDLIDEMIITTIPVVLGGGISLFGELPALLEFSRLKTEVYLDEVVQTRYIRKNT</sequence>
<reference evidence="2 3" key="1">
    <citation type="submission" date="2018-08" db="EMBL/GenBank/DDBJ databases">
        <title>Pallidiluteibacterium maritimus gen. nov., sp. nov., isolated from coastal sediment.</title>
        <authorList>
            <person name="Zhou L.Y."/>
        </authorList>
    </citation>
    <scope>NUCLEOTIDE SEQUENCE [LARGE SCALE GENOMIC DNA]</scope>
    <source>
        <strain evidence="2 3">XSD2</strain>
    </source>
</reference>
<organism evidence="2 3">
    <name type="scientific">Maribellus luteus</name>
    <dbReference type="NCBI Taxonomy" id="2305463"/>
    <lineage>
        <taxon>Bacteria</taxon>
        <taxon>Pseudomonadati</taxon>
        <taxon>Bacteroidota</taxon>
        <taxon>Bacteroidia</taxon>
        <taxon>Marinilabiliales</taxon>
        <taxon>Prolixibacteraceae</taxon>
        <taxon>Maribellus</taxon>
    </lineage>
</organism>
<dbReference type="PANTHER" id="PTHR38011:SF11">
    <property type="entry name" value="2,5-DIAMINO-6-RIBOSYLAMINO-4(3H)-PYRIMIDINONE 5'-PHOSPHATE REDUCTASE"/>
    <property type="match status" value="1"/>
</dbReference>
<protein>
    <submittedName>
        <fullName evidence="2">Dihydrofolate reductase</fullName>
    </submittedName>
</protein>
<dbReference type="Pfam" id="PF01872">
    <property type="entry name" value="RibD_C"/>
    <property type="match status" value="1"/>
</dbReference>
<dbReference type="OrthoDB" id="195113at2"/>
<evidence type="ECO:0000313" key="2">
    <source>
        <dbReference type="EMBL" id="RIJ47906.1"/>
    </source>
</evidence>
<proteinExistence type="predicted"/>
<dbReference type="AlphaFoldDB" id="A0A399SV48"/>
<accession>A0A399SV48</accession>
<evidence type="ECO:0000313" key="3">
    <source>
        <dbReference type="Proteomes" id="UP000265926"/>
    </source>
</evidence>